<protein>
    <submittedName>
        <fullName evidence="3">EAL domain-containing protein</fullName>
    </submittedName>
</protein>
<sequence length="605" mass="65112">MGQIRTLQRRVLENLARGEPLGRVMDELCLRAEQLAPEAICTVLSVDEDGKLHPVAAPSLPQQLSRAIDNLPIGPEVGSCGTAAFFGKPVEVSDISSDPRWAAYAEVVLPLGLRACWSSPIHAASGRVIGTFAFYYRTCRGASPLDRAIVAACVDLCAIALEQEERKAAIHRLAYFDAVTGAANRASLEHHGRLALDAALAGGEGAAVFCIDLDNFKEVNDTLGHRAGDLLLKEVAGRISSALQAGEFLSRIGGDEFAVVQPSSGSVAEAEELAARMIKALEPSLDLEGASLAIGVSVGIARAPENGTDLCELMKRADLALYEVKANGRGHFRIFDPDMEAQTSNYRRIRQELGEASAKNEFELYFQPMVDLADGEISGFEALLRWRHPREGLLAPGSFLPVAEKAGLVNDIGRWVLMEACALAAALPRPMRVCVNLSPTQLEQPGFALEVAHALASSGLAPRRLELEITESSFLAEGAITSACLHEIRALGVTIALDDFGTGYSALSHLRAFPVDRIKIDKSFVQEAVTRPETASIVRTIIELAHDLNMKTTGEGVETEAQLRLLRRAGCDEIQGYLVSRPQPIGTFLAKSGRTREPKLSCYAS</sequence>
<accession>A0A6B8KIA7</accession>
<evidence type="ECO:0000259" key="1">
    <source>
        <dbReference type="PROSITE" id="PS50883"/>
    </source>
</evidence>
<reference evidence="3 4" key="1">
    <citation type="submission" date="2019-11" db="EMBL/GenBank/DDBJ databases">
        <title>The genome sequence of Methylocystis heyeri.</title>
        <authorList>
            <person name="Oshkin I.Y."/>
            <person name="Miroshnikov K."/>
            <person name="Dedysh S.N."/>
        </authorList>
    </citation>
    <scope>NUCLEOTIDE SEQUENCE [LARGE SCALE GENOMIC DNA]</scope>
    <source>
        <strain evidence="3 4">H2</strain>
    </source>
</reference>
<feature type="domain" description="EAL" evidence="1">
    <location>
        <begin position="346"/>
        <end position="596"/>
    </location>
</feature>
<dbReference type="Pfam" id="PF13185">
    <property type="entry name" value="GAF_2"/>
    <property type="match status" value="1"/>
</dbReference>
<dbReference type="InterPro" id="IPR000160">
    <property type="entry name" value="GGDEF_dom"/>
</dbReference>
<dbReference type="SMART" id="SM00065">
    <property type="entry name" value="GAF"/>
    <property type="match status" value="1"/>
</dbReference>
<dbReference type="PROSITE" id="PS50887">
    <property type="entry name" value="GGDEF"/>
    <property type="match status" value="1"/>
</dbReference>
<dbReference type="Gene3D" id="3.20.20.450">
    <property type="entry name" value="EAL domain"/>
    <property type="match status" value="1"/>
</dbReference>
<gene>
    <name evidence="3" type="ORF">H2LOC_016900</name>
</gene>
<dbReference type="KEGG" id="mhey:H2LOC_016900"/>
<dbReference type="InterPro" id="IPR029787">
    <property type="entry name" value="Nucleotide_cyclase"/>
</dbReference>
<dbReference type="InterPro" id="IPR003018">
    <property type="entry name" value="GAF"/>
</dbReference>
<dbReference type="NCBIfam" id="TIGR00254">
    <property type="entry name" value="GGDEF"/>
    <property type="match status" value="1"/>
</dbReference>
<evidence type="ECO:0000259" key="2">
    <source>
        <dbReference type="PROSITE" id="PS50887"/>
    </source>
</evidence>
<dbReference type="InterPro" id="IPR052155">
    <property type="entry name" value="Biofilm_reg_signaling"/>
</dbReference>
<dbReference type="PANTHER" id="PTHR44757:SF2">
    <property type="entry name" value="BIOFILM ARCHITECTURE MAINTENANCE PROTEIN MBAA"/>
    <property type="match status" value="1"/>
</dbReference>
<keyword evidence="4" id="KW-1185">Reference proteome</keyword>
<dbReference type="SMART" id="SM00052">
    <property type="entry name" value="EAL"/>
    <property type="match status" value="1"/>
</dbReference>
<dbReference type="PROSITE" id="PS50883">
    <property type="entry name" value="EAL"/>
    <property type="match status" value="1"/>
</dbReference>
<dbReference type="InterPro" id="IPR029016">
    <property type="entry name" value="GAF-like_dom_sf"/>
</dbReference>
<dbReference type="Proteomes" id="UP000309061">
    <property type="component" value="Chromosome"/>
</dbReference>
<dbReference type="InterPro" id="IPR001633">
    <property type="entry name" value="EAL_dom"/>
</dbReference>
<dbReference type="SUPFAM" id="SSF55073">
    <property type="entry name" value="Nucleotide cyclase"/>
    <property type="match status" value="1"/>
</dbReference>
<name>A0A6B8KIA7_9HYPH</name>
<evidence type="ECO:0000313" key="3">
    <source>
        <dbReference type="EMBL" id="QGM48126.1"/>
    </source>
</evidence>
<evidence type="ECO:0000313" key="4">
    <source>
        <dbReference type="Proteomes" id="UP000309061"/>
    </source>
</evidence>
<dbReference type="Gene3D" id="3.30.70.270">
    <property type="match status" value="1"/>
</dbReference>
<dbReference type="CDD" id="cd01949">
    <property type="entry name" value="GGDEF"/>
    <property type="match status" value="1"/>
</dbReference>
<dbReference type="SUPFAM" id="SSF141868">
    <property type="entry name" value="EAL domain-like"/>
    <property type="match status" value="1"/>
</dbReference>
<dbReference type="Pfam" id="PF00990">
    <property type="entry name" value="GGDEF"/>
    <property type="match status" value="1"/>
</dbReference>
<dbReference type="PANTHER" id="PTHR44757">
    <property type="entry name" value="DIGUANYLATE CYCLASE DGCP"/>
    <property type="match status" value="1"/>
</dbReference>
<dbReference type="Gene3D" id="3.30.450.40">
    <property type="match status" value="1"/>
</dbReference>
<dbReference type="SUPFAM" id="SSF55781">
    <property type="entry name" value="GAF domain-like"/>
    <property type="match status" value="1"/>
</dbReference>
<dbReference type="Pfam" id="PF00563">
    <property type="entry name" value="EAL"/>
    <property type="match status" value="1"/>
</dbReference>
<organism evidence="3 4">
    <name type="scientific">Methylocystis heyeri</name>
    <dbReference type="NCBI Taxonomy" id="391905"/>
    <lineage>
        <taxon>Bacteria</taxon>
        <taxon>Pseudomonadati</taxon>
        <taxon>Pseudomonadota</taxon>
        <taxon>Alphaproteobacteria</taxon>
        <taxon>Hyphomicrobiales</taxon>
        <taxon>Methylocystaceae</taxon>
        <taxon>Methylocystis</taxon>
    </lineage>
</organism>
<dbReference type="EMBL" id="CP046052">
    <property type="protein sequence ID" value="QGM48126.1"/>
    <property type="molecule type" value="Genomic_DNA"/>
</dbReference>
<dbReference type="InterPro" id="IPR035919">
    <property type="entry name" value="EAL_sf"/>
</dbReference>
<dbReference type="AlphaFoldDB" id="A0A6B8KIA7"/>
<dbReference type="CDD" id="cd01948">
    <property type="entry name" value="EAL"/>
    <property type="match status" value="1"/>
</dbReference>
<dbReference type="SMART" id="SM00267">
    <property type="entry name" value="GGDEF"/>
    <property type="match status" value="1"/>
</dbReference>
<dbReference type="InterPro" id="IPR043128">
    <property type="entry name" value="Rev_trsase/Diguanyl_cyclase"/>
</dbReference>
<feature type="domain" description="GGDEF" evidence="2">
    <location>
        <begin position="204"/>
        <end position="337"/>
    </location>
</feature>
<proteinExistence type="predicted"/>
<dbReference type="OrthoDB" id="9814202at2"/>